<dbReference type="Proteomes" id="UP000186469">
    <property type="component" value="Unassembled WGS sequence"/>
</dbReference>
<dbReference type="AlphaFoldDB" id="A0A1M7SEU1"/>
<dbReference type="PROSITE" id="PS51197">
    <property type="entry name" value="HTH_RRF2_2"/>
    <property type="match status" value="1"/>
</dbReference>
<dbReference type="GO" id="GO:0003700">
    <property type="term" value="F:DNA-binding transcription factor activity"/>
    <property type="evidence" value="ECO:0007669"/>
    <property type="project" value="TreeGrafter"/>
</dbReference>
<dbReference type="RefSeq" id="WP_072696543.1">
    <property type="nucleotide sequence ID" value="NZ_FRDI01000003.1"/>
</dbReference>
<gene>
    <name evidence="2" type="ORF">SAMN02745728_00856</name>
</gene>
<dbReference type="OrthoDB" id="9800519at2"/>
<dbReference type="STRING" id="1121455.SAMN02745728_00856"/>
<dbReference type="NCBIfam" id="TIGR00738">
    <property type="entry name" value="rrf2_super"/>
    <property type="match status" value="1"/>
</dbReference>
<evidence type="ECO:0000256" key="1">
    <source>
        <dbReference type="ARBA" id="ARBA00023125"/>
    </source>
</evidence>
<dbReference type="EMBL" id="FRDI01000003">
    <property type="protein sequence ID" value="SHN56980.1"/>
    <property type="molecule type" value="Genomic_DNA"/>
</dbReference>
<dbReference type="GO" id="GO:0005829">
    <property type="term" value="C:cytosol"/>
    <property type="evidence" value="ECO:0007669"/>
    <property type="project" value="TreeGrafter"/>
</dbReference>
<reference evidence="2 3" key="1">
    <citation type="submission" date="2016-12" db="EMBL/GenBank/DDBJ databases">
        <authorList>
            <person name="Song W.-J."/>
            <person name="Kurnit D.M."/>
        </authorList>
    </citation>
    <scope>NUCLEOTIDE SEQUENCE [LARGE SCALE GENOMIC DNA]</scope>
    <source>
        <strain evidence="2 3">DSM 11393</strain>
    </source>
</reference>
<dbReference type="PANTHER" id="PTHR33221">
    <property type="entry name" value="WINGED HELIX-TURN-HELIX TRANSCRIPTIONAL REGULATOR, RRF2 FAMILY"/>
    <property type="match status" value="1"/>
</dbReference>
<dbReference type="InterPro" id="IPR000944">
    <property type="entry name" value="Tscrpt_reg_Rrf2"/>
</dbReference>
<dbReference type="Gene3D" id="1.10.10.10">
    <property type="entry name" value="Winged helix-like DNA-binding domain superfamily/Winged helix DNA-binding domain"/>
    <property type="match status" value="1"/>
</dbReference>
<dbReference type="Pfam" id="PF02082">
    <property type="entry name" value="Rrf2"/>
    <property type="match status" value="1"/>
</dbReference>
<evidence type="ECO:0000313" key="2">
    <source>
        <dbReference type="EMBL" id="SHN56980.1"/>
    </source>
</evidence>
<keyword evidence="3" id="KW-1185">Reference proteome</keyword>
<protein>
    <submittedName>
        <fullName evidence="2">Transcriptional regulator, BadM/Rrf2 family</fullName>
    </submittedName>
</protein>
<organism evidence="2 3">
    <name type="scientific">Desulfovibrio litoralis DSM 11393</name>
    <dbReference type="NCBI Taxonomy" id="1121455"/>
    <lineage>
        <taxon>Bacteria</taxon>
        <taxon>Pseudomonadati</taxon>
        <taxon>Thermodesulfobacteriota</taxon>
        <taxon>Desulfovibrionia</taxon>
        <taxon>Desulfovibrionales</taxon>
        <taxon>Desulfovibrionaceae</taxon>
        <taxon>Desulfovibrio</taxon>
    </lineage>
</organism>
<name>A0A1M7SEU1_9BACT</name>
<dbReference type="GO" id="GO:0003677">
    <property type="term" value="F:DNA binding"/>
    <property type="evidence" value="ECO:0007669"/>
    <property type="project" value="UniProtKB-KW"/>
</dbReference>
<dbReference type="SUPFAM" id="SSF46785">
    <property type="entry name" value="Winged helix' DNA-binding domain"/>
    <property type="match status" value="1"/>
</dbReference>
<proteinExistence type="predicted"/>
<accession>A0A1M7SEU1</accession>
<keyword evidence="1" id="KW-0238">DNA-binding</keyword>
<dbReference type="PANTHER" id="PTHR33221:SF5">
    <property type="entry name" value="HTH-TYPE TRANSCRIPTIONAL REGULATOR ISCR"/>
    <property type="match status" value="1"/>
</dbReference>
<dbReference type="InterPro" id="IPR036388">
    <property type="entry name" value="WH-like_DNA-bd_sf"/>
</dbReference>
<evidence type="ECO:0000313" key="3">
    <source>
        <dbReference type="Proteomes" id="UP000186469"/>
    </source>
</evidence>
<sequence>MKLSTKTRYAVRVLFELAQANKALPMGTISQNTGISLRTIEQIIVVLNANNMTKGIIGPGGGIVLEKKIEEISLGDLVYLFEDGIEFVVCCGDKSNDCPNQHTCKTRFMWKKISQKIQDQLNTVSLVDVLFENKINKI</sequence>
<dbReference type="InterPro" id="IPR036390">
    <property type="entry name" value="WH_DNA-bd_sf"/>
</dbReference>